<name>A0A699HBB9_TANCI</name>
<protein>
    <recommendedName>
        <fullName evidence="3">Transposase (Putative), gypsy type</fullName>
    </recommendedName>
</protein>
<proteinExistence type="predicted"/>
<organism evidence="2">
    <name type="scientific">Tanacetum cinerariifolium</name>
    <name type="common">Dalmatian daisy</name>
    <name type="synonym">Chrysanthemum cinerariifolium</name>
    <dbReference type="NCBI Taxonomy" id="118510"/>
    <lineage>
        <taxon>Eukaryota</taxon>
        <taxon>Viridiplantae</taxon>
        <taxon>Streptophyta</taxon>
        <taxon>Embryophyta</taxon>
        <taxon>Tracheophyta</taxon>
        <taxon>Spermatophyta</taxon>
        <taxon>Magnoliopsida</taxon>
        <taxon>eudicotyledons</taxon>
        <taxon>Gunneridae</taxon>
        <taxon>Pentapetalae</taxon>
        <taxon>asterids</taxon>
        <taxon>campanulids</taxon>
        <taxon>Asterales</taxon>
        <taxon>Asteraceae</taxon>
        <taxon>Asteroideae</taxon>
        <taxon>Anthemideae</taxon>
        <taxon>Anthemidinae</taxon>
        <taxon>Tanacetum</taxon>
    </lineage>
</organism>
<comment type="caution">
    <text evidence="2">The sequence shown here is derived from an EMBL/GenBank/DDBJ whole genome shotgun (WGS) entry which is preliminary data.</text>
</comment>
<evidence type="ECO:0000313" key="2">
    <source>
        <dbReference type="EMBL" id="GEX56727.1"/>
    </source>
</evidence>
<dbReference type="EMBL" id="BKCJ010116060">
    <property type="protein sequence ID" value="GEX56727.1"/>
    <property type="molecule type" value="Genomic_DNA"/>
</dbReference>
<gene>
    <name evidence="2" type="ORF">Tci_328702</name>
</gene>
<sequence>MSSIDDIESILTQSGLDALCEKFHIPPTVHPELPGHNSRIRNKIDLFAFINHADPTKVRIREREGAGNDIVNEEGGEAAVADQTEQSDHKVRKMRKADDGANGFVLPPKNLKEDHGASGDVGASTVGISLAALQGLLDSITLAVEPALERFVVLSNSSHHSSTNAADDEVTSVARSSIPPLYVLTAVVSTTIIADATSTLVPRAGAESDLHSIFKDSASTGEANQDVAETLRQIYIPKWNVTNDYAFDEHDICHGVIDHLAPPAFFSQLRSMDYEQLFMEFNVGAARQTCLSSEEQNATLEGQVAALESSAVTKVSELASSNTHISKLTQDLSSLQLSCDELSIKASSLKFEKYKLVGQVSKLEGTCFELRDEVPGYKLFKEQVEAVQELWAQTYGYEMLKITGIPCALGGAIGLAIDKGMQGELVADIDHGKAERGLTDVAAYDPSAEANYIFAEGPVAETPEASQLQPSPKQIMLPIYRLEDQVLSISDALVPLIELLSAKNLVGEVSTSGVPVTDTTTALSTTFIQASTVPPVSSVDHEAFSARPSTEVPSPSKITFEREELETTLEHTTAS</sequence>
<reference evidence="2" key="1">
    <citation type="journal article" date="2019" name="Sci. Rep.">
        <title>Draft genome of Tanacetum cinerariifolium, the natural source of mosquito coil.</title>
        <authorList>
            <person name="Yamashiro T."/>
            <person name="Shiraishi A."/>
            <person name="Satake H."/>
            <person name="Nakayama K."/>
        </authorList>
    </citation>
    <scope>NUCLEOTIDE SEQUENCE</scope>
</reference>
<feature type="compositionally biased region" description="Polar residues" evidence="1">
    <location>
        <begin position="547"/>
        <end position="557"/>
    </location>
</feature>
<dbReference type="AlphaFoldDB" id="A0A699HBB9"/>
<accession>A0A699HBB9</accession>
<feature type="region of interest" description="Disordered" evidence="1">
    <location>
        <begin position="545"/>
        <end position="575"/>
    </location>
</feature>
<evidence type="ECO:0008006" key="3">
    <source>
        <dbReference type="Google" id="ProtNLM"/>
    </source>
</evidence>
<evidence type="ECO:0000256" key="1">
    <source>
        <dbReference type="SAM" id="MobiDB-lite"/>
    </source>
</evidence>